<evidence type="ECO:0000313" key="6">
    <source>
        <dbReference type="Proteomes" id="UP000319103"/>
    </source>
</evidence>
<keyword evidence="3" id="KW-0804">Transcription</keyword>
<dbReference type="Pfam" id="PF12802">
    <property type="entry name" value="MarR_2"/>
    <property type="match status" value="1"/>
</dbReference>
<reference evidence="5 6" key="1">
    <citation type="submission" date="2019-06" db="EMBL/GenBank/DDBJ databases">
        <title>Description of Kitasatospora acidophila sp. nov. isolated from pine grove soil, and reclassification of Streptomyces novaecaesareae to Kitasatospora novaeceasareae comb. nov.</title>
        <authorList>
            <person name="Kim M.J."/>
        </authorList>
    </citation>
    <scope>NUCLEOTIDE SEQUENCE [LARGE SCALE GENOMIC DNA]</scope>
    <source>
        <strain evidence="5 6">MMS16-CNU292</strain>
    </source>
</reference>
<comment type="caution">
    <text evidence="5">The sequence shown here is derived from an EMBL/GenBank/DDBJ whole genome shotgun (WGS) entry which is preliminary data.</text>
</comment>
<keyword evidence="2" id="KW-0238">DNA-binding</keyword>
<dbReference type="InterPro" id="IPR036388">
    <property type="entry name" value="WH-like_DNA-bd_sf"/>
</dbReference>
<dbReference type="Proteomes" id="UP000319103">
    <property type="component" value="Unassembled WGS sequence"/>
</dbReference>
<keyword evidence="1" id="KW-0805">Transcription regulation</keyword>
<dbReference type="GO" id="GO:0003700">
    <property type="term" value="F:DNA-binding transcription factor activity"/>
    <property type="evidence" value="ECO:0007669"/>
    <property type="project" value="InterPro"/>
</dbReference>
<dbReference type="SMART" id="SM00347">
    <property type="entry name" value="HTH_MARR"/>
    <property type="match status" value="1"/>
</dbReference>
<evidence type="ECO:0000256" key="1">
    <source>
        <dbReference type="ARBA" id="ARBA00023015"/>
    </source>
</evidence>
<accession>A0A540WAP2</accession>
<dbReference type="SUPFAM" id="SSF46785">
    <property type="entry name" value="Winged helix' DNA-binding domain"/>
    <property type="match status" value="1"/>
</dbReference>
<dbReference type="InterPro" id="IPR052526">
    <property type="entry name" value="HTH-type_Bedaq_tolerance"/>
</dbReference>
<dbReference type="GO" id="GO:0003677">
    <property type="term" value="F:DNA binding"/>
    <property type="evidence" value="ECO:0007669"/>
    <property type="project" value="UniProtKB-KW"/>
</dbReference>
<dbReference type="InterPro" id="IPR023187">
    <property type="entry name" value="Tscrpt_reg_MarR-type_CS"/>
</dbReference>
<dbReference type="PROSITE" id="PS01117">
    <property type="entry name" value="HTH_MARR_1"/>
    <property type="match status" value="1"/>
</dbReference>
<dbReference type="InterPro" id="IPR036390">
    <property type="entry name" value="WH_DNA-bd_sf"/>
</dbReference>
<proteinExistence type="predicted"/>
<sequence>MVQPVNVDDLSAALYDGIALLARRLRQAPIPGDLTLPERSALSRLARGGPATAAALARAEQITPQAMGTTLSGLEARGLVERHPDPDDRRRVVMSLTGEGEAMLLRRRGARSRQLGEVLERGFTAGELEALAVAAPLIERLAEGM</sequence>
<evidence type="ECO:0000256" key="3">
    <source>
        <dbReference type="ARBA" id="ARBA00023163"/>
    </source>
</evidence>
<organism evidence="5 6">
    <name type="scientific">Kitasatospora acidiphila</name>
    <dbReference type="NCBI Taxonomy" id="2567942"/>
    <lineage>
        <taxon>Bacteria</taxon>
        <taxon>Bacillati</taxon>
        <taxon>Actinomycetota</taxon>
        <taxon>Actinomycetes</taxon>
        <taxon>Kitasatosporales</taxon>
        <taxon>Streptomycetaceae</taxon>
        <taxon>Kitasatospora</taxon>
    </lineage>
</organism>
<dbReference type="InterPro" id="IPR000835">
    <property type="entry name" value="HTH_MarR-typ"/>
</dbReference>
<gene>
    <name evidence="5" type="ORF">E6W39_32570</name>
</gene>
<protein>
    <submittedName>
        <fullName evidence="5">MarR family transcriptional regulator</fullName>
    </submittedName>
</protein>
<evidence type="ECO:0000256" key="2">
    <source>
        <dbReference type="ARBA" id="ARBA00023125"/>
    </source>
</evidence>
<evidence type="ECO:0000259" key="4">
    <source>
        <dbReference type="PROSITE" id="PS50995"/>
    </source>
</evidence>
<dbReference type="Gene3D" id="1.10.10.10">
    <property type="entry name" value="Winged helix-like DNA-binding domain superfamily/Winged helix DNA-binding domain"/>
    <property type="match status" value="1"/>
</dbReference>
<keyword evidence="6" id="KW-1185">Reference proteome</keyword>
<dbReference type="EMBL" id="VIGB01000003">
    <property type="protein sequence ID" value="TQF06093.1"/>
    <property type="molecule type" value="Genomic_DNA"/>
</dbReference>
<dbReference type="PROSITE" id="PS50995">
    <property type="entry name" value="HTH_MARR_2"/>
    <property type="match status" value="1"/>
</dbReference>
<evidence type="ECO:0000313" key="5">
    <source>
        <dbReference type="EMBL" id="TQF06093.1"/>
    </source>
</evidence>
<dbReference type="PANTHER" id="PTHR39515:SF2">
    <property type="entry name" value="HTH-TYPE TRANSCRIPTIONAL REGULATOR RV0880"/>
    <property type="match status" value="1"/>
</dbReference>
<feature type="domain" description="HTH marR-type" evidence="4">
    <location>
        <begin position="7"/>
        <end position="143"/>
    </location>
</feature>
<dbReference type="AlphaFoldDB" id="A0A540WAP2"/>
<dbReference type="OrthoDB" id="3215377at2"/>
<dbReference type="PANTHER" id="PTHR39515">
    <property type="entry name" value="CONSERVED PROTEIN"/>
    <property type="match status" value="1"/>
</dbReference>
<name>A0A540WAP2_9ACTN</name>